<organism evidence="1 2">
    <name type="scientific">Brevundimonas nasdae</name>
    <dbReference type="NCBI Taxonomy" id="172043"/>
    <lineage>
        <taxon>Bacteria</taxon>
        <taxon>Pseudomonadati</taxon>
        <taxon>Pseudomonadota</taxon>
        <taxon>Alphaproteobacteria</taxon>
        <taxon>Caulobacterales</taxon>
        <taxon>Caulobacteraceae</taxon>
        <taxon>Brevundimonas</taxon>
    </lineage>
</organism>
<evidence type="ECO:0000313" key="1">
    <source>
        <dbReference type="EMBL" id="KIC60708.1"/>
    </source>
</evidence>
<comment type="caution">
    <text evidence="1">The sequence shown here is derived from an EMBL/GenBank/DDBJ whole genome shotgun (WGS) entry which is preliminary data.</text>
</comment>
<reference evidence="1 2" key="1">
    <citation type="submission" date="2014-12" db="EMBL/GenBank/DDBJ databases">
        <title>Genome sequencing of Brevundimonas nasdae TPW30.</title>
        <authorList>
            <person name="Tan P.W."/>
            <person name="Chan K.-G."/>
        </authorList>
    </citation>
    <scope>NUCLEOTIDE SEQUENCE [LARGE SCALE GENOMIC DNA]</scope>
    <source>
        <strain evidence="1 2">TPW30</strain>
    </source>
</reference>
<name>A0A0B4E290_9CAUL</name>
<gene>
    <name evidence="1" type="ORF">RM53_00965</name>
</gene>
<dbReference type="AlphaFoldDB" id="A0A0B4E290"/>
<protein>
    <submittedName>
        <fullName evidence="1">Uncharacterized protein</fullName>
    </submittedName>
</protein>
<accession>A0A0B4E290</accession>
<dbReference type="STRING" id="172043.RM53_00965"/>
<proteinExistence type="predicted"/>
<dbReference type="Proteomes" id="UP000031166">
    <property type="component" value="Unassembled WGS sequence"/>
</dbReference>
<evidence type="ECO:0000313" key="2">
    <source>
        <dbReference type="Proteomes" id="UP000031166"/>
    </source>
</evidence>
<sequence>MPSEKKITHESATRTAKIHCLQFMAVLTFTCSNEAWRARIILSGSSRMHMVITKYSDRKLCFEMKWVRPDVVDH</sequence>
<dbReference type="EMBL" id="JWSY01000003">
    <property type="protein sequence ID" value="KIC60708.1"/>
    <property type="molecule type" value="Genomic_DNA"/>
</dbReference>